<evidence type="ECO:0000313" key="2">
    <source>
        <dbReference type="Proteomes" id="UP000440732"/>
    </source>
</evidence>
<organism evidence="1 2">
    <name type="scientific">Phytophthora fragariae</name>
    <dbReference type="NCBI Taxonomy" id="53985"/>
    <lineage>
        <taxon>Eukaryota</taxon>
        <taxon>Sar</taxon>
        <taxon>Stramenopiles</taxon>
        <taxon>Oomycota</taxon>
        <taxon>Peronosporomycetes</taxon>
        <taxon>Peronosporales</taxon>
        <taxon>Peronosporaceae</taxon>
        <taxon>Phytophthora</taxon>
    </lineage>
</organism>
<sequence>NVKNSESIVKQPAHFPDISRYLVVSANWGFNFETTIYREMMDEDGELYTVTLFAAKGYPNCCLMWASGSFSGGCDWYANSIYNHKDCKDVLISWVIDDNNFTAG</sequence>
<evidence type="ECO:0000313" key="1">
    <source>
        <dbReference type="EMBL" id="KAE9069604.1"/>
    </source>
</evidence>
<dbReference type="Proteomes" id="UP000440732">
    <property type="component" value="Unassembled WGS sequence"/>
</dbReference>
<name>A0A6A3Q718_9STRA</name>
<comment type="caution">
    <text evidence="1">The sequence shown here is derived from an EMBL/GenBank/DDBJ whole genome shotgun (WGS) entry which is preliminary data.</text>
</comment>
<accession>A0A6A3Q718</accession>
<proteinExistence type="predicted"/>
<reference evidence="1 2" key="1">
    <citation type="submission" date="2018-08" db="EMBL/GenBank/DDBJ databases">
        <title>Genomic investigation of the strawberry pathogen Phytophthora fragariae indicates pathogenicity is determined by transcriptional variation in three key races.</title>
        <authorList>
            <person name="Adams T.M."/>
            <person name="Armitage A.D."/>
            <person name="Sobczyk M.K."/>
            <person name="Bates H.J."/>
            <person name="Dunwell J.M."/>
            <person name="Nellist C.F."/>
            <person name="Harrison R.J."/>
        </authorList>
    </citation>
    <scope>NUCLEOTIDE SEQUENCE [LARGE SCALE GENOMIC DNA]</scope>
    <source>
        <strain evidence="1 2">NOV-5</strain>
    </source>
</reference>
<dbReference type="AlphaFoldDB" id="A0A6A3Q718"/>
<feature type="non-terminal residue" evidence="1">
    <location>
        <position position="1"/>
    </location>
</feature>
<protein>
    <submittedName>
        <fullName evidence="1">Uncharacterized protein</fullName>
    </submittedName>
</protein>
<dbReference type="EMBL" id="QXGA01004999">
    <property type="protein sequence ID" value="KAE9069604.1"/>
    <property type="molecule type" value="Genomic_DNA"/>
</dbReference>
<gene>
    <name evidence="1" type="ORF">PF006_g29541</name>
</gene>